<dbReference type="PANTHER" id="PTHR30327:SF1">
    <property type="entry name" value="UPF0301 PROTEIN YQGE"/>
    <property type="match status" value="1"/>
</dbReference>
<dbReference type="InterPro" id="IPR003774">
    <property type="entry name" value="AlgH-like"/>
</dbReference>
<proteinExistence type="inferred from homology"/>
<dbReference type="Gene3D" id="3.40.1740.10">
    <property type="entry name" value="VC0467-like"/>
    <property type="match status" value="1"/>
</dbReference>
<protein>
    <recommendedName>
        <fullName evidence="2">UPF0301 protein AVDCRST_MAG53-2546</fullName>
    </recommendedName>
</protein>
<evidence type="ECO:0000256" key="1">
    <source>
        <dbReference type="ARBA" id="ARBA00009600"/>
    </source>
</evidence>
<accession>A0A6J4SX32</accession>
<evidence type="ECO:0000256" key="2">
    <source>
        <dbReference type="HAMAP-Rule" id="MF_00758"/>
    </source>
</evidence>
<sequence length="181" mass="18785">MMSSRGKLLIASPALIDPNFARSVVLMAEHTGDGAMGLVLNRPSDAEVAVAVGELGGIVAPGDLVYDGGPVQTSAVMVLAEFNDPSSSAAVVLGDVGFLPSHGDPEVLADGLRRTRVFAGHSGWGPGQLDAELEEGSWIVVEARIDDVFAPDPDELWGEALQRKGGAFALLARMPVDPSVN</sequence>
<dbReference type="EMBL" id="CADCVR010000078">
    <property type="protein sequence ID" value="CAA9507993.1"/>
    <property type="molecule type" value="Genomic_DNA"/>
</dbReference>
<dbReference type="PANTHER" id="PTHR30327">
    <property type="entry name" value="UNCHARACTERIZED PROTEIN YQGE"/>
    <property type="match status" value="1"/>
</dbReference>
<dbReference type="GO" id="GO:0005829">
    <property type="term" value="C:cytosol"/>
    <property type="evidence" value="ECO:0007669"/>
    <property type="project" value="TreeGrafter"/>
</dbReference>
<comment type="similarity">
    <text evidence="1 2">Belongs to the UPF0301 (AlgH) family.</text>
</comment>
<dbReference type="AlphaFoldDB" id="A0A6J4SX32"/>
<evidence type="ECO:0000313" key="3">
    <source>
        <dbReference type="EMBL" id="CAA9507993.1"/>
    </source>
</evidence>
<name>A0A6J4SX32_9ACTN</name>
<dbReference type="SUPFAM" id="SSF143456">
    <property type="entry name" value="VC0467-like"/>
    <property type="match status" value="1"/>
</dbReference>
<gene>
    <name evidence="3" type="ORF">AVDCRST_MAG53-2546</name>
</gene>
<reference evidence="3" key="1">
    <citation type="submission" date="2020-02" db="EMBL/GenBank/DDBJ databases">
        <authorList>
            <person name="Meier V. D."/>
        </authorList>
    </citation>
    <scope>NUCLEOTIDE SEQUENCE</scope>
    <source>
        <strain evidence="3">AVDCRST_MAG53</strain>
    </source>
</reference>
<dbReference type="HAMAP" id="MF_00758">
    <property type="entry name" value="UPF0301"/>
    <property type="match status" value="1"/>
</dbReference>
<dbReference type="Pfam" id="PF02622">
    <property type="entry name" value="DUF179"/>
    <property type="match status" value="1"/>
</dbReference>
<organism evidence="3">
    <name type="scientific">uncultured Solirubrobacteraceae bacterium</name>
    <dbReference type="NCBI Taxonomy" id="1162706"/>
    <lineage>
        <taxon>Bacteria</taxon>
        <taxon>Bacillati</taxon>
        <taxon>Actinomycetota</taxon>
        <taxon>Thermoleophilia</taxon>
        <taxon>Solirubrobacterales</taxon>
        <taxon>Solirubrobacteraceae</taxon>
        <taxon>environmental samples</taxon>
    </lineage>
</organism>